<feature type="transmembrane region" description="Helical" evidence="2">
    <location>
        <begin position="95"/>
        <end position="117"/>
    </location>
</feature>
<feature type="transmembrane region" description="Helical" evidence="2">
    <location>
        <begin position="138"/>
        <end position="155"/>
    </location>
</feature>
<keyword evidence="4" id="KW-0645">Protease</keyword>
<evidence type="ECO:0000313" key="5">
    <source>
        <dbReference type="Proteomes" id="UP000052013"/>
    </source>
</evidence>
<dbReference type="InterPro" id="IPR003675">
    <property type="entry name" value="Rce1/LyrA-like_dom"/>
</dbReference>
<dbReference type="GO" id="GO:0080120">
    <property type="term" value="P:CAAX-box protein maturation"/>
    <property type="evidence" value="ECO:0007669"/>
    <property type="project" value="UniProtKB-ARBA"/>
</dbReference>
<gene>
    <name evidence="4" type="ORF">FC85_GL002875</name>
</gene>
<comment type="similarity">
    <text evidence="1">Belongs to the UPF0177 family.</text>
</comment>
<evidence type="ECO:0000259" key="3">
    <source>
        <dbReference type="Pfam" id="PF02517"/>
    </source>
</evidence>
<evidence type="ECO:0000256" key="1">
    <source>
        <dbReference type="ARBA" id="ARBA00009067"/>
    </source>
</evidence>
<name>A0A0R1SJV1_9LACO</name>
<dbReference type="Proteomes" id="UP000052013">
    <property type="component" value="Unassembled WGS sequence"/>
</dbReference>
<accession>A0A0R1SJV1</accession>
<sequence>MLAAGVGLFLVYNAVMLYLYDASEWLVASIDAVIALISLGITWWTLKSFKLFSQRPKFSRSMKIWGLIALVTVMIMMILNGFFQNLPLLFGSNDFWLITVIALATGIFEETLCRGLFFSGFLDHTLYNGSSFRFTRSAIYSAFLFGGFHFVNFLGGNPAVVFQQMFWAFVLGVFLAALRVATNTLVWGILLHSLLDWVPSISGPIRQSGTSWWELIAVFGPIFIASLIFLVSADQRYLKIPAENA</sequence>
<dbReference type="AlphaFoldDB" id="A0A0R1SJV1"/>
<comment type="caution">
    <text evidence="4">The sequence shown here is derived from an EMBL/GenBank/DDBJ whole genome shotgun (WGS) entry which is preliminary data.</text>
</comment>
<protein>
    <submittedName>
        <fullName evidence="4">Metal-dependent membrane protease</fullName>
    </submittedName>
</protein>
<evidence type="ECO:0000256" key="2">
    <source>
        <dbReference type="SAM" id="Phobius"/>
    </source>
</evidence>
<dbReference type="GO" id="GO:0004175">
    <property type="term" value="F:endopeptidase activity"/>
    <property type="evidence" value="ECO:0007669"/>
    <property type="project" value="UniProtKB-ARBA"/>
</dbReference>
<reference evidence="4 5" key="1">
    <citation type="journal article" date="2015" name="Genome Announc.">
        <title>Expanding the biotechnology potential of lactobacilli through comparative genomics of 213 strains and associated genera.</title>
        <authorList>
            <person name="Sun Z."/>
            <person name="Harris H.M."/>
            <person name="McCann A."/>
            <person name="Guo C."/>
            <person name="Argimon S."/>
            <person name="Zhang W."/>
            <person name="Yang X."/>
            <person name="Jeffery I.B."/>
            <person name="Cooney J.C."/>
            <person name="Kagawa T.F."/>
            <person name="Liu W."/>
            <person name="Song Y."/>
            <person name="Salvetti E."/>
            <person name="Wrobel A."/>
            <person name="Rasinkangas P."/>
            <person name="Parkhill J."/>
            <person name="Rea M.C."/>
            <person name="O'Sullivan O."/>
            <person name="Ritari J."/>
            <person name="Douillard F.P."/>
            <person name="Paul Ross R."/>
            <person name="Yang R."/>
            <person name="Briner A.E."/>
            <person name="Felis G.E."/>
            <person name="de Vos W.M."/>
            <person name="Barrangou R."/>
            <person name="Klaenhammer T.R."/>
            <person name="Caufield P.W."/>
            <person name="Cui Y."/>
            <person name="Zhang H."/>
            <person name="O'Toole P.W."/>
        </authorList>
    </citation>
    <scope>NUCLEOTIDE SEQUENCE [LARGE SCALE GENOMIC DNA]</scope>
    <source>
        <strain evidence="4 5">DSM 14421</strain>
    </source>
</reference>
<evidence type="ECO:0000313" key="4">
    <source>
        <dbReference type="EMBL" id="KRL66565.1"/>
    </source>
</evidence>
<dbReference type="STRING" id="1423739.FC85_GL002875"/>
<keyword evidence="2" id="KW-0812">Transmembrane</keyword>
<feature type="transmembrane region" description="Helical" evidence="2">
    <location>
        <begin position="211"/>
        <end position="231"/>
    </location>
</feature>
<proteinExistence type="inferred from homology"/>
<keyword evidence="4" id="KW-0378">Hydrolase</keyword>
<feature type="transmembrane region" description="Helical" evidence="2">
    <location>
        <begin position="25"/>
        <end position="44"/>
    </location>
</feature>
<feature type="transmembrane region" description="Helical" evidence="2">
    <location>
        <begin position="161"/>
        <end position="178"/>
    </location>
</feature>
<dbReference type="GO" id="GO:0006508">
    <property type="term" value="P:proteolysis"/>
    <property type="evidence" value="ECO:0007669"/>
    <property type="project" value="UniProtKB-KW"/>
</dbReference>
<feature type="domain" description="CAAX prenyl protease 2/Lysostaphin resistance protein A-like" evidence="3">
    <location>
        <begin position="93"/>
        <end position="198"/>
    </location>
</feature>
<dbReference type="PATRIC" id="fig|1423739.3.peg.2987"/>
<feature type="transmembrane region" description="Helical" evidence="2">
    <location>
        <begin position="64"/>
        <end position="83"/>
    </location>
</feature>
<organism evidence="4 5">
    <name type="scientific">Lentilactobacillus diolivorans DSM 14421</name>
    <dbReference type="NCBI Taxonomy" id="1423739"/>
    <lineage>
        <taxon>Bacteria</taxon>
        <taxon>Bacillati</taxon>
        <taxon>Bacillota</taxon>
        <taxon>Bacilli</taxon>
        <taxon>Lactobacillales</taxon>
        <taxon>Lactobacillaceae</taxon>
        <taxon>Lentilactobacillus</taxon>
    </lineage>
</organism>
<keyword evidence="2" id="KW-0472">Membrane</keyword>
<dbReference type="EMBL" id="AZEY01000041">
    <property type="protein sequence ID" value="KRL66565.1"/>
    <property type="molecule type" value="Genomic_DNA"/>
</dbReference>
<dbReference type="Pfam" id="PF02517">
    <property type="entry name" value="Rce1-like"/>
    <property type="match status" value="1"/>
</dbReference>
<keyword evidence="2" id="KW-1133">Transmembrane helix</keyword>